<dbReference type="WBParaSite" id="PSU_v2.g19882.t1">
    <property type="protein sequence ID" value="PSU_v2.g19882.t1"/>
    <property type="gene ID" value="PSU_v2.g19882"/>
</dbReference>
<feature type="compositionally biased region" description="Basic and acidic residues" evidence="1">
    <location>
        <begin position="103"/>
        <end position="115"/>
    </location>
</feature>
<sequence>MGHQVEHGGRIGRHAQGDGHVAQLRQRGVRDHALDVVLHDADQAGEERRGGTDEQHEVQRGLRQLEQRRHAGDHEDTGGHHRRGVDQCRDRGRAFHRVRQPHVQRDLGRLAHSTDEQADADDGGDRPDHRLVQQLHAQDRAVPDLQLGARVSQHAGLREHLRVVQGAEHPQHAGDAQQEAEVTDAVDQERLHVGEDRGRALEPEADQQVRHQAHRFPAEEQLQEVVAHHQGEHREGEQRDVAEEPLVARIVLHVADRVDVDQQRHEGHHHHHHRGQLVDHETDVGRVLADFEERVDVLVERLRPAPQQLVERVHRQAAGNRDAEDGDGLRAEALDLATEQAGDDAAEQRCKHHCDQQTLGESDFHLRISPSTNRLRRH</sequence>
<protein>
    <submittedName>
        <fullName evidence="3">Uncharacterized protein</fullName>
    </submittedName>
</protein>
<evidence type="ECO:0000313" key="3">
    <source>
        <dbReference type="WBParaSite" id="PSU_v2.g19882.t1"/>
    </source>
</evidence>
<reference evidence="3" key="1">
    <citation type="submission" date="2022-11" db="UniProtKB">
        <authorList>
            <consortium name="WormBaseParasite"/>
        </authorList>
    </citation>
    <scope>IDENTIFICATION</scope>
</reference>
<proteinExistence type="predicted"/>
<name>A0A914YLU2_9BILA</name>
<evidence type="ECO:0000313" key="2">
    <source>
        <dbReference type="Proteomes" id="UP000887577"/>
    </source>
</evidence>
<accession>A0A914YLU2</accession>
<feature type="region of interest" description="Disordered" evidence="1">
    <location>
        <begin position="1"/>
        <end position="20"/>
    </location>
</feature>
<feature type="compositionally biased region" description="Basic and acidic residues" evidence="1">
    <location>
        <begin position="41"/>
        <end position="93"/>
    </location>
</feature>
<dbReference type="AlphaFoldDB" id="A0A914YLU2"/>
<organism evidence="2 3">
    <name type="scientific">Panagrolaimus superbus</name>
    <dbReference type="NCBI Taxonomy" id="310955"/>
    <lineage>
        <taxon>Eukaryota</taxon>
        <taxon>Metazoa</taxon>
        <taxon>Ecdysozoa</taxon>
        <taxon>Nematoda</taxon>
        <taxon>Chromadorea</taxon>
        <taxon>Rhabditida</taxon>
        <taxon>Tylenchina</taxon>
        <taxon>Panagrolaimomorpha</taxon>
        <taxon>Panagrolaimoidea</taxon>
        <taxon>Panagrolaimidae</taxon>
        <taxon>Panagrolaimus</taxon>
    </lineage>
</organism>
<keyword evidence="2" id="KW-1185">Reference proteome</keyword>
<dbReference type="Proteomes" id="UP000887577">
    <property type="component" value="Unplaced"/>
</dbReference>
<feature type="region of interest" description="Disordered" evidence="1">
    <location>
        <begin position="41"/>
        <end position="128"/>
    </location>
</feature>
<evidence type="ECO:0000256" key="1">
    <source>
        <dbReference type="SAM" id="MobiDB-lite"/>
    </source>
</evidence>